<dbReference type="SFLD" id="SFLDG01135">
    <property type="entry name" value="C1.5.6:_HAD__Beta-PGM__Phospha"/>
    <property type="match status" value="1"/>
</dbReference>
<dbReference type="EMBL" id="FOCQ01000012">
    <property type="protein sequence ID" value="SEN47625.1"/>
    <property type="molecule type" value="Genomic_DNA"/>
</dbReference>
<gene>
    <name evidence="1" type="ORF">SAMN05444955_11280</name>
</gene>
<dbReference type="PANTHER" id="PTHR43434:SF26">
    <property type="entry name" value="PYROPHOSPHATASE PPAX"/>
    <property type="match status" value="1"/>
</dbReference>
<evidence type="ECO:0000313" key="2">
    <source>
        <dbReference type="Proteomes" id="UP000199695"/>
    </source>
</evidence>
<dbReference type="NCBIfam" id="TIGR01509">
    <property type="entry name" value="HAD-SF-IA-v3"/>
    <property type="match status" value="1"/>
</dbReference>
<dbReference type="AlphaFoldDB" id="A0A1H8GUS3"/>
<dbReference type="InterPro" id="IPR023198">
    <property type="entry name" value="PGP-like_dom2"/>
</dbReference>
<dbReference type="GO" id="GO:0006281">
    <property type="term" value="P:DNA repair"/>
    <property type="evidence" value="ECO:0007669"/>
    <property type="project" value="TreeGrafter"/>
</dbReference>
<evidence type="ECO:0000313" key="1">
    <source>
        <dbReference type="EMBL" id="SEN47625.1"/>
    </source>
</evidence>
<organism evidence="1 2">
    <name type="scientific">Lihuaxuella thermophila</name>
    <dbReference type="NCBI Taxonomy" id="1173111"/>
    <lineage>
        <taxon>Bacteria</taxon>
        <taxon>Bacillati</taxon>
        <taxon>Bacillota</taxon>
        <taxon>Bacilli</taxon>
        <taxon>Bacillales</taxon>
        <taxon>Thermoactinomycetaceae</taxon>
        <taxon>Lihuaxuella</taxon>
    </lineage>
</organism>
<dbReference type="NCBIfam" id="NF009804">
    <property type="entry name" value="PRK13288.1"/>
    <property type="match status" value="1"/>
</dbReference>
<dbReference type="Gene3D" id="1.10.150.240">
    <property type="entry name" value="Putative phosphatase, domain 2"/>
    <property type="match status" value="1"/>
</dbReference>
<accession>A0A1H8GUS3</accession>
<dbReference type="InterPro" id="IPR050155">
    <property type="entry name" value="HAD-like_hydrolase_sf"/>
</dbReference>
<dbReference type="OrthoDB" id="9807630at2"/>
<keyword evidence="2" id="KW-1185">Reference proteome</keyword>
<sequence length="223" mass="25174">MKFPCVLFDLDGTLINTNELILASFMHTLNTHCPGKYTEADVLACMGEPLVDQMRRFDPDRANEMVKTYHIHNETHHDQFVKEFPYVREVLQQMHTAGVKMGVVSNKRRKVVEMGLRRFGLDRFMETVICIGDAEKAKPEPDMIFLAMDRLAVSPGQTLMVGDSRYDLLAAQKAGVASAAVAWSLHAEELKEYNPDYFLNDMRDLLEVQGVSAAVQRPQGEAP</sequence>
<dbReference type="Gene3D" id="3.40.50.1000">
    <property type="entry name" value="HAD superfamily/HAD-like"/>
    <property type="match status" value="1"/>
</dbReference>
<dbReference type="PRINTS" id="PR00413">
    <property type="entry name" value="HADHALOGNASE"/>
</dbReference>
<dbReference type="FunFam" id="3.40.50.1000:FF:000022">
    <property type="entry name" value="Phosphoglycolate phosphatase"/>
    <property type="match status" value="1"/>
</dbReference>
<dbReference type="GO" id="GO:0008967">
    <property type="term" value="F:phosphoglycolate phosphatase activity"/>
    <property type="evidence" value="ECO:0007669"/>
    <property type="project" value="TreeGrafter"/>
</dbReference>
<dbReference type="InterPro" id="IPR036412">
    <property type="entry name" value="HAD-like_sf"/>
</dbReference>
<dbReference type="NCBIfam" id="TIGR01549">
    <property type="entry name" value="HAD-SF-IA-v1"/>
    <property type="match status" value="1"/>
</dbReference>
<dbReference type="PANTHER" id="PTHR43434">
    <property type="entry name" value="PHOSPHOGLYCOLATE PHOSPHATASE"/>
    <property type="match status" value="1"/>
</dbReference>
<dbReference type="InterPro" id="IPR023214">
    <property type="entry name" value="HAD_sf"/>
</dbReference>
<dbReference type="SFLD" id="SFLDS00003">
    <property type="entry name" value="Haloacid_Dehalogenase"/>
    <property type="match status" value="1"/>
</dbReference>
<dbReference type="Pfam" id="PF13419">
    <property type="entry name" value="HAD_2"/>
    <property type="match status" value="1"/>
</dbReference>
<dbReference type="RefSeq" id="WP_089970311.1">
    <property type="nucleotide sequence ID" value="NZ_FOCQ01000012.1"/>
</dbReference>
<dbReference type="GO" id="GO:0005829">
    <property type="term" value="C:cytosol"/>
    <property type="evidence" value="ECO:0007669"/>
    <property type="project" value="TreeGrafter"/>
</dbReference>
<dbReference type="SFLD" id="SFLDG01129">
    <property type="entry name" value="C1.5:_HAD__Beta-PGM__Phosphata"/>
    <property type="match status" value="1"/>
</dbReference>
<protein>
    <submittedName>
        <fullName evidence="1">Pyrophosphatase PpaX</fullName>
    </submittedName>
</protein>
<dbReference type="InterPro" id="IPR006439">
    <property type="entry name" value="HAD-SF_hydro_IA"/>
</dbReference>
<dbReference type="SUPFAM" id="SSF56784">
    <property type="entry name" value="HAD-like"/>
    <property type="match status" value="1"/>
</dbReference>
<proteinExistence type="predicted"/>
<reference evidence="1 2" key="1">
    <citation type="submission" date="2016-10" db="EMBL/GenBank/DDBJ databases">
        <authorList>
            <person name="de Groot N.N."/>
        </authorList>
    </citation>
    <scope>NUCLEOTIDE SEQUENCE [LARGE SCALE GENOMIC DNA]</scope>
    <source>
        <strain evidence="1 2">DSM 46701</strain>
    </source>
</reference>
<dbReference type="InterPro" id="IPR041492">
    <property type="entry name" value="HAD_2"/>
</dbReference>
<dbReference type="Proteomes" id="UP000199695">
    <property type="component" value="Unassembled WGS sequence"/>
</dbReference>
<dbReference type="STRING" id="1173111.SAMN05444955_11280"/>
<name>A0A1H8GUS3_9BACL</name>